<accession>A0AAP4WXS7</accession>
<dbReference type="Proteomes" id="UP001170481">
    <property type="component" value="Unassembled WGS sequence"/>
</dbReference>
<comment type="caution">
    <text evidence="2">The sequence shown here is derived from an EMBL/GenBank/DDBJ whole genome shotgun (WGS) entry which is preliminary data.</text>
</comment>
<feature type="transmembrane region" description="Helical" evidence="1">
    <location>
        <begin position="6"/>
        <end position="28"/>
    </location>
</feature>
<protein>
    <submittedName>
        <fullName evidence="2">Transporter small subunit</fullName>
    </submittedName>
</protein>
<dbReference type="EMBL" id="JAUORK010000004">
    <property type="protein sequence ID" value="MDO6671439.1"/>
    <property type="molecule type" value="Genomic_DNA"/>
</dbReference>
<keyword evidence="1" id="KW-0812">Transmembrane</keyword>
<proteinExistence type="predicted"/>
<evidence type="ECO:0000313" key="3">
    <source>
        <dbReference type="Proteomes" id="UP001170481"/>
    </source>
</evidence>
<dbReference type="InterPro" id="IPR049820">
    <property type="entry name" value="Trnsprt_adja_ssu-like"/>
</dbReference>
<reference evidence="2" key="1">
    <citation type="submission" date="2023-07" db="EMBL/GenBank/DDBJ databases">
        <title>Genome content predicts the carbon catabolic preferences of heterotrophic bacteria.</title>
        <authorList>
            <person name="Gralka M."/>
        </authorList>
    </citation>
    <scope>NUCLEOTIDE SEQUENCE</scope>
    <source>
        <strain evidence="2">C2R13</strain>
    </source>
</reference>
<evidence type="ECO:0000313" key="2">
    <source>
        <dbReference type="EMBL" id="MDO6671439.1"/>
    </source>
</evidence>
<keyword evidence="1" id="KW-1133">Transmembrane helix</keyword>
<dbReference type="RefSeq" id="WP_215824257.1">
    <property type="nucleotide sequence ID" value="NZ_CANLSP010000001.1"/>
</dbReference>
<organism evidence="2 3">
    <name type="scientific">Cobetia amphilecti</name>
    <dbReference type="NCBI Taxonomy" id="1055104"/>
    <lineage>
        <taxon>Bacteria</taxon>
        <taxon>Pseudomonadati</taxon>
        <taxon>Pseudomonadota</taxon>
        <taxon>Gammaproteobacteria</taxon>
        <taxon>Oceanospirillales</taxon>
        <taxon>Halomonadaceae</taxon>
        <taxon>Cobetia</taxon>
    </lineage>
</organism>
<keyword evidence="1" id="KW-0472">Membrane</keyword>
<name>A0AAP4WXS7_9GAMM</name>
<sequence length="42" mass="4898">MTLLFATYVLVWPVLTLAVLIVICRAVARDRRIAREEKRELV</sequence>
<dbReference type="AlphaFoldDB" id="A0AAP4WXS7"/>
<dbReference type="NCBIfam" id="NF038354">
    <property type="entry name" value="trnsprt_adja_43"/>
    <property type="match status" value="1"/>
</dbReference>
<gene>
    <name evidence="2" type="ORF">Q4535_04830</name>
</gene>
<evidence type="ECO:0000256" key="1">
    <source>
        <dbReference type="SAM" id="Phobius"/>
    </source>
</evidence>